<dbReference type="InterPro" id="IPR037925">
    <property type="entry name" value="FlgE/F/G-like"/>
</dbReference>
<dbReference type="Proteomes" id="UP001166251">
    <property type="component" value="Unassembled WGS sequence"/>
</dbReference>
<protein>
    <recommendedName>
        <fullName evidence="2">Flagellar hook protein FlgE D2 domain-containing protein</fullName>
    </recommendedName>
</protein>
<feature type="domain" description="Flagellar hook protein FlgE D2" evidence="2">
    <location>
        <begin position="150"/>
        <end position="270"/>
    </location>
</feature>
<sequence>MQKGILAAAVCLALSACGGSNSSNVESVEGTAFELFSNSVDSYFTLADIAPSEQTSSNVATLYYTTSITVSFDTDGYLRTPQNYYVLSVPANADGSVDSEALASAQAVQVDFDGDSTAQATSIIEAEFSLPADSSAIGVPFVETDDCGFESDSYTATDRIYAYDSLGESHNVDLFFAKVSDDTFTWEVRALIDCVELTPVEAQVLDFNESGELDIDDADYDGSVTSGGGLLEYEGVLFDNGSDELFLSLDLSESIALFGVFELIELEQDGVQFNQYDSMDIESNGLIRLHAYGAERYVSQLLMAGFQYPEDLTEVSEGVWMRTGDSGQFHHVAGGDIQPVTYSE</sequence>
<organism evidence="3 4">
    <name type="scientific">Neiella holothuriorum</name>
    <dbReference type="NCBI Taxonomy" id="2870530"/>
    <lineage>
        <taxon>Bacteria</taxon>
        <taxon>Pseudomonadati</taxon>
        <taxon>Pseudomonadota</taxon>
        <taxon>Gammaproteobacteria</taxon>
        <taxon>Alteromonadales</taxon>
        <taxon>Echinimonadaceae</taxon>
        <taxon>Neiella</taxon>
    </lineage>
</organism>
<dbReference type="PROSITE" id="PS51257">
    <property type="entry name" value="PROKAR_LIPOPROTEIN"/>
    <property type="match status" value="1"/>
</dbReference>
<name>A0ABS7EHF2_9GAMM</name>
<reference evidence="3" key="1">
    <citation type="submission" date="2021-07" db="EMBL/GenBank/DDBJ databases">
        <title>Neiella marina sp. nov., isolated from the intestinal content of sea cucumber Apostichopus japonicus.</title>
        <authorList>
            <person name="Bai X."/>
        </authorList>
    </citation>
    <scope>NUCLEOTIDE SEQUENCE</scope>
    <source>
        <strain evidence="3">126</strain>
    </source>
</reference>
<dbReference type="RefSeq" id="WP_220104432.1">
    <property type="nucleotide sequence ID" value="NZ_JAHZSS010000014.1"/>
</dbReference>
<dbReference type="InterPro" id="IPR011491">
    <property type="entry name" value="FlgE_D2"/>
</dbReference>
<evidence type="ECO:0000313" key="4">
    <source>
        <dbReference type="Proteomes" id="UP001166251"/>
    </source>
</evidence>
<dbReference type="EMBL" id="JAHZSS010000014">
    <property type="protein sequence ID" value="MBW8191755.1"/>
    <property type="molecule type" value="Genomic_DNA"/>
</dbReference>
<evidence type="ECO:0000313" key="3">
    <source>
        <dbReference type="EMBL" id="MBW8191755.1"/>
    </source>
</evidence>
<proteinExistence type="predicted"/>
<dbReference type="SUPFAM" id="SSF117143">
    <property type="entry name" value="Flagellar hook protein flgE"/>
    <property type="match status" value="1"/>
</dbReference>
<keyword evidence="4" id="KW-1185">Reference proteome</keyword>
<evidence type="ECO:0000259" key="2">
    <source>
        <dbReference type="Pfam" id="PF07559"/>
    </source>
</evidence>
<feature type="chain" id="PRO_5045606258" description="Flagellar hook protein FlgE D2 domain-containing protein" evidence="1">
    <location>
        <begin position="23"/>
        <end position="344"/>
    </location>
</feature>
<keyword evidence="1" id="KW-0732">Signal</keyword>
<evidence type="ECO:0000256" key="1">
    <source>
        <dbReference type="SAM" id="SignalP"/>
    </source>
</evidence>
<accession>A0ABS7EHF2</accession>
<dbReference type="Gene3D" id="2.60.98.20">
    <property type="entry name" value="Flagellar hook protein FlgE"/>
    <property type="match status" value="1"/>
</dbReference>
<comment type="caution">
    <text evidence="3">The sequence shown here is derived from an EMBL/GenBank/DDBJ whole genome shotgun (WGS) entry which is preliminary data.</text>
</comment>
<gene>
    <name evidence="3" type="ORF">K0504_11980</name>
</gene>
<dbReference type="InterPro" id="IPR037058">
    <property type="entry name" value="Falgellar_hook_FlgE_sf"/>
</dbReference>
<dbReference type="Pfam" id="PF07559">
    <property type="entry name" value="FlgE_D2"/>
    <property type="match status" value="1"/>
</dbReference>
<feature type="signal peptide" evidence="1">
    <location>
        <begin position="1"/>
        <end position="22"/>
    </location>
</feature>